<dbReference type="AlphaFoldDB" id="E9HFN4"/>
<evidence type="ECO:0000313" key="3">
    <source>
        <dbReference type="Proteomes" id="UP000000305"/>
    </source>
</evidence>
<organism evidence="2 3">
    <name type="scientific">Daphnia pulex</name>
    <name type="common">Water flea</name>
    <dbReference type="NCBI Taxonomy" id="6669"/>
    <lineage>
        <taxon>Eukaryota</taxon>
        <taxon>Metazoa</taxon>
        <taxon>Ecdysozoa</taxon>
        <taxon>Arthropoda</taxon>
        <taxon>Crustacea</taxon>
        <taxon>Branchiopoda</taxon>
        <taxon>Diplostraca</taxon>
        <taxon>Cladocera</taxon>
        <taxon>Anomopoda</taxon>
        <taxon>Daphniidae</taxon>
        <taxon>Daphnia</taxon>
    </lineage>
</organism>
<evidence type="ECO:0000313" key="2">
    <source>
        <dbReference type="EMBL" id="EFX69471.1"/>
    </source>
</evidence>
<accession>E9HFN4</accession>
<keyword evidence="3" id="KW-1185">Reference proteome</keyword>
<name>E9HFN4_DAPPU</name>
<protein>
    <submittedName>
        <fullName evidence="2">Uncharacterized protein</fullName>
    </submittedName>
</protein>
<proteinExistence type="predicted"/>
<dbReference type="EMBL" id="GL732636">
    <property type="protein sequence ID" value="EFX69471.1"/>
    <property type="molecule type" value="Genomic_DNA"/>
</dbReference>
<dbReference type="KEGG" id="dpx:DAPPUDRAFT_258589"/>
<dbReference type="HOGENOM" id="CLU_2778414_0_0_1"/>
<reference evidence="2 3" key="1">
    <citation type="journal article" date="2011" name="Science">
        <title>The ecoresponsive genome of Daphnia pulex.</title>
        <authorList>
            <person name="Colbourne J.K."/>
            <person name="Pfrender M.E."/>
            <person name="Gilbert D."/>
            <person name="Thomas W.K."/>
            <person name="Tucker A."/>
            <person name="Oakley T.H."/>
            <person name="Tokishita S."/>
            <person name="Aerts A."/>
            <person name="Arnold G.J."/>
            <person name="Basu M.K."/>
            <person name="Bauer D.J."/>
            <person name="Caceres C.E."/>
            <person name="Carmel L."/>
            <person name="Casola C."/>
            <person name="Choi J.H."/>
            <person name="Detter J.C."/>
            <person name="Dong Q."/>
            <person name="Dusheyko S."/>
            <person name="Eads B.D."/>
            <person name="Frohlich T."/>
            <person name="Geiler-Samerotte K.A."/>
            <person name="Gerlach D."/>
            <person name="Hatcher P."/>
            <person name="Jogdeo S."/>
            <person name="Krijgsveld J."/>
            <person name="Kriventseva E.V."/>
            <person name="Kultz D."/>
            <person name="Laforsch C."/>
            <person name="Lindquist E."/>
            <person name="Lopez J."/>
            <person name="Manak J.R."/>
            <person name="Muller J."/>
            <person name="Pangilinan J."/>
            <person name="Patwardhan R.P."/>
            <person name="Pitluck S."/>
            <person name="Pritham E.J."/>
            <person name="Rechtsteiner A."/>
            <person name="Rho M."/>
            <person name="Rogozin I.B."/>
            <person name="Sakarya O."/>
            <person name="Salamov A."/>
            <person name="Schaack S."/>
            <person name="Shapiro H."/>
            <person name="Shiga Y."/>
            <person name="Skalitzky C."/>
            <person name="Smith Z."/>
            <person name="Souvorov A."/>
            <person name="Sung W."/>
            <person name="Tang Z."/>
            <person name="Tsuchiya D."/>
            <person name="Tu H."/>
            <person name="Vos H."/>
            <person name="Wang M."/>
            <person name="Wolf Y.I."/>
            <person name="Yamagata H."/>
            <person name="Yamada T."/>
            <person name="Ye Y."/>
            <person name="Shaw J.R."/>
            <person name="Andrews J."/>
            <person name="Crease T.J."/>
            <person name="Tang H."/>
            <person name="Lucas S.M."/>
            <person name="Robertson H.M."/>
            <person name="Bork P."/>
            <person name="Koonin E.V."/>
            <person name="Zdobnov E.M."/>
            <person name="Grigoriev I.V."/>
            <person name="Lynch M."/>
            <person name="Boore J.L."/>
        </authorList>
    </citation>
    <scope>NUCLEOTIDE SEQUENCE [LARGE SCALE GENOMIC DNA]</scope>
</reference>
<feature type="region of interest" description="Disordered" evidence="1">
    <location>
        <begin position="1"/>
        <end position="69"/>
    </location>
</feature>
<dbReference type="Proteomes" id="UP000000305">
    <property type="component" value="Unassembled WGS sequence"/>
</dbReference>
<feature type="compositionally biased region" description="Basic and acidic residues" evidence="1">
    <location>
        <begin position="30"/>
        <end position="54"/>
    </location>
</feature>
<evidence type="ECO:0000256" key="1">
    <source>
        <dbReference type="SAM" id="MobiDB-lite"/>
    </source>
</evidence>
<dbReference type="InParanoid" id="E9HFN4"/>
<gene>
    <name evidence="2" type="ORF">DAPPUDRAFT_258589</name>
</gene>
<feature type="compositionally biased region" description="Low complexity" evidence="1">
    <location>
        <begin position="56"/>
        <end position="69"/>
    </location>
</feature>
<sequence length="69" mass="7471">MDEVAADQLRTPRTAVEPAFMTDNAATGESTKEDDRTVVPENDAIKESHHERISHIRSGSPSSSAASDF</sequence>